<evidence type="ECO:0000256" key="3">
    <source>
        <dbReference type="ARBA" id="ARBA00010679"/>
    </source>
</evidence>
<dbReference type="GO" id="GO:0003684">
    <property type="term" value="F:damaged DNA binding"/>
    <property type="evidence" value="ECO:0007669"/>
    <property type="project" value="InterPro"/>
</dbReference>
<keyword evidence="13" id="KW-0326">Glycosidase</keyword>
<evidence type="ECO:0000256" key="7">
    <source>
        <dbReference type="ARBA" id="ARBA00022801"/>
    </source>
</evidence>
<dbReference type="Gene3D" id="1.10.1670.10">
    <property type="entry name" value="Helix-hairpin-Helix base-excision DNA repair enzymes (C-terminal)"/>
    <property type="match status" value="1"/>
</dbReference>
<dbReference type="SMART" id="SM00385">
    <property type="entry name" value="CYCLIN"/>
    <property type="match status" value="2"/>
</dbReference>
<feature type="compositionally biased region" description="Polar residues" evidence="19">
    <location>
        <begin position="23"/>
        <end position="75"/>
    </location>
</feature>
<evidence type="ECO:0000259" key="20">
    <source>
        <dbReference type="SMART" id="SM00385"/>
    </source>
</evidence>
<feature type="region of interest" description="Disordered" evidence="19">
    <location>
        <begin position="1"/>
        <end position="141"/>
    </location>
</feature>
<dbReference type="InterPro" id="IPR023170">
    <property type="entry name" value="HhH_base_excis_C"/>
</dbReference>
<evidence type="ECO:0000256" key="8">
    <source>
        <dbReference type="ARBA" id="ARBA00023127"/>
    </source>
</evidence>
<evidence type="ECO:0000256" key="9">
    <source>
        <dbReference type="ARBA" id="ARBA00023204"/>
    </source>
</evidence>
<keyword evidence="14" id="KW-0131">Cell cycle</keyword>
<dbReference type="PANTHER" id="PTHR10242">
    <property type="entry name" value="8-OXOGUANINE DNA GLYCOSYLASE"/>
    <property type="match status" value="1"/>
</dbReference>
<dbReference type="GO" id="GO:0016538">
    <property type="term" value="F:cyclin-dependent protein serine/threonine kinase regulator activity"/>
    <property type="evidence" value="ECO:0007669"/>
    <property type="project" value="UniProtKB-ARBA"/>
</dbReference>
<evidence type="ECO:0000256" key="6">
    <source>
        <dbReference type="ARBA" id="ARBA00022763"/>
    </source>
</evidence>
<comment type="subcellular location">
    <subcellularLocation>
        <location evidence="1">Nucleus</location>
    </subcellularLocation>
</comment>
<feature type="compositionally biased region" description="Low complexity" evidence="19">
    <location>
        <begin position="82"/>
        <end position="102"/>
    </location>
</feature>
<dbReference type="InterPro" id="IPR006671">
    <property type="entry name" value="Cyclin_N"/>
</dbReference>
<dbReference type="GO" id="GO:0005634">
    <property type="term" value="C:nucleus"/>
    <property type="evidence" value="ECO:0007669"/>
    <property type="project" value="UniProtKB-SubCell"/>
</dbReference>
<dbReference type="GO" id="GO:0051301">
    <property type="term" value="P:cell division"/>
    <property type="evidence" value="ECO:0007669"/>
    <property type="project" value="UniProtKB-KW"/>
</dbReference>
<dbReference type="Gene3D" id="1.10.472.10">
    <property type="entry name" value="Cyclin-like"/>
    <property type="match status" value="2"/>
</dbReference>
<dbReference type="Gene3D" id="3.30.310.40">
    <property type="match status" value="1"/>
</dbReference>
<dbReference type="InterPro" id="IPR011257">
    <property type="entry name" value="DNA_glycosylase"/>
</dbReference>
<dbReference type="GO" id="GO:0034039">
    <property type="term" value="F:8-oxo-7,8-dihydroguanine DNA N-glycosylase activity"/>
    <property type="evidence" value="ECO:0007669"/>
    <property type="project" value="TreeGrafter"/>
</dbReference>
<feature type="domain" description="Cyclin C-terminal" evidence="22">
    <location>
        <begin position="547"/>
        <end position="662"/>
    </location>
</feature>
<feature type="domain" description="Cyclin-like" evidence="20">
    <location>
        <begin position="454"/>
        <end position="538"/>
    </location>
</feature>
<feature type="region of interest" description="Disordered" evidence="19">
    <location>
        <begin position="160"/>
        <end position="206"/>
    </location>
</feature>
<sequence length="1045" mass="121065">MRSYKSLNDENKPSHHHIKPKSDSYNNIINNGNAAPSIQPSTKTTNYKSTGLSDSHLGSSQQREVLSDLTSQVNYKSRLKSQQQQQQQQPQATQPSIHSYPYAHHHHHHYHNHQRSSSNSNSNRNSTSSIDSSSGGVSASGATLSHTKLQIYKQAAQNLHHYKKPRLEKVSRSREYSDSTDEDLRITSDEGGGGTESSDDKENRYPQSQTNLHLQQNQHLTDLHNRLHDDARYHQQQQLPLRSHERYEMHFKEDIDEIEDFTGDVHDDYQFEELEEEEDDDELQHQLPIKQSITRDKSSQHYNRNDEDLQTEKEVSMETTIRQGDSSSVHEEEEEVDEEEAILCQRYEQQHQQQAVSRSHPQSNRQSRTDSVIPMKPLWDLSIKMELKRIVDKFSRTTLDENDEDTYDASMVAEYAPEIFNYMRSLEEKYKPDPHYMEHLQDELRWGMRAVLIDWVVQVHGKFNLLPETLFLTVNYIDRFLSKRKVSLSRFQLVGAVAFFIAAKYEEINCPTVQEVAFMADNAYTIDEFLKAERFMVDVLEFDMGWPGPMSFLRRTSKADDYDYETRTLAKYFLEITIMDARFVASPPSWLAAGAHYLSRVLLSRGEWTEAHVFYSGYTERQLRPLAEQLLENCRFAEKNHKAIFEKYSERRFRRSSLYLPLKEAEVSLAKVLRCGQTFRWKSINNVWSFAIQDRIVLLKQDQDHIYYSQILAKSQGRTDDGAKLPQHINKGDESISTLSFIQDYFALDVKLTDLYQQWKLNHKPYITTKVKQQSPFDLFSGIRTLRQDPWECLISFICSSNNNVKRISKMCDNLCIHFGNYINDYQGVPFYSFPSPQQLSSDPSVESKLRELGFGYRAKYIYQTACKFTDDVNFPDINLDNLVKLRHASYEEAHEFLLQLTGVGPKVADCICLMSLDKSNIVPIDTHVYQIAVRDFKYRGGGGGKTLNKAMHDDIRRFFQDIFGEYAGWAQSVLFAADLTDLNNGVNIIEVKKEDGGDEKVEMKIDREDNGFNVDAKRTKSIKLESGNKRVKTIKTEASIVVKS</sequence>
<evidence type="ECO:0000313" key="23">
    <source>
        <dbReference type="EMBL" id="KAG5419453.1"/>
    </source>
</evidence>
<dbReference type="InterPro" id="IPR004367">
    <property type="entry name" value="Cyclin_C-dom"/>
</dbReference>
<dbReference type="Pfam" id="PF00730">
    <property type="entry name" value="HhH-GPD"/>
    <property type="match status" value="1"/>
</dbReference>
<comment type="catalytic activity">
    <reaction evidence="16">
        <text>2'-deoxyribonucleotide-(2'-deoxyribose 5'-phosphate)-2'-deoxyribonucleotide-DNA = a 3'-end 2'-deoxyribonucleotide-(2,3-dehydro-2,3-deoxyribose 5'-phosphate)-DNA + a 5'-end 5'-phospho-2'-deoxyribonucleoside-DNA + H(+)</text>
        <dbReference type="Rhea" id="RHEA:66592"/>
        <dbReference type="Rhea" id="RHEA-COMP:13180"/>
        <dbReference type="Rhea" id="RHEA-COMP:16897"/>
        <dbReference type="Rhea" id="RHEA-COMP:17067"/>
        <dbReference type="ChEBI" id="CHEBI:15378"/>
        <dbReference type="ChEBI" id="CHEBI:136412"/>
        <dbReference type="ChEBI" id="CHEBI:157695"/>
        <dbReference type="ChEBI" id="CHEBI:167181"/>
        <dbReference type="EC" id="4.2.99.18"/>
    </reaction>
</comment>
<evidence type="ECO:0000256" key="2">
    <source>
        <dbReference type="ARBA" id="ARBA00006955"/>
    </source>
</evidence>
<dbReference type="OrthoDB" id="5590282at2759"/>
<dbReference type="SMART" id="SM01332">
    <property type="entry name" value="Cyclin_C"/>
    <property type="match status" value="1"/>
</dbReference>
<dbReference type="InterPro" id="IPR048258">
    <property type="entry name" value="Cyclins_cyclin-box"/>
</dbReference>
<accession>A0A8H8DAN0</accession>
<dbReference type="Proteomes" id="UP000669133">
    <property type="component" value="Unassembled WGS sequence"/>
</dbReference>
<comment type="similarity">
    <text evidence="2">Belongs to the cyclin family. Cyclin AB subfamily.</text>
</comment>
<dbReference type="GO" id="GO:0140078">
    <property type="term" value="F:class I DNA-(apurinic or apyrimidinic site) endonuclease activity"/>
    <property type="evidence" value="ECO:0007669"/>
    <property type="project" value="UniProtKB-EC"/>
</dbReference>
<dbReference type="FunFam" id="1.10.1670.10:FF:000005">
    <property type="entry name" value="N-glycosylase/DNA lyase OGG1"/>
    <property type="match status" value="1"/>
</dbReference>
<feature type="compositionally biased region" description="Polar residues" evidence="19">
    <location>
        <begin position="350"/>
        <end position="370"/>
    </location>
</feature>
<evidence type="ECO:0000259" key="22">
    <source>
        <dbReference type="SMART" id="SM01332"/>
    </source>
</evidence>
<evidence type="ECO:0000256" key="17">
    <source>
        <dbReference type="ARBA" id="ARBA00073127"/>
    </source>
</evidence>
<keyword evidence="8 18" id="KW-0195">Cyclin</keyword>
<evidence type="ECO:0000256" key="16">
    <source>
        <dbReference type="ARBA" id="ARBA00044632"/>
    </source>
</evidence>
<organism evidence="23 24">
    <name type="scientific">Candida metapsilosis</name>
    <dbReference type="NCBI Taxonomy" id="273372"/>
    <lineage>
        <taxon>Eukaryota</taxon>
        <taxon>Fungi</taxon>
        <taxon>Dikarya</taxon>
        <taxon>Ascomycota</taxon>
        <taxon>Saccharomycotina</taxon>
        <taxon>Pichiomycetes</taxon>
        <taxon>Debaryomycetaceae</taxon>
        <taxon>Candida/Lodderomyces clade</taxon>
        <taxon>Candida</taxon>
    </lineage>
</organism>
<dbReference type="CDD" id="cd20512">
    <property type="entry name" value="CYCLIN_CLBs_yeast_rpt2"/>
    <property type="match status" value="1"/>
</dbReference>
<evidence type="ECO:0000256" key="10">
    <source>
        <dbReference type="ARBA" id="ARBA00023239"/>
    </source>
</evidence>
<keyword evidence="9" id="KW-0234">DNA repair</keyword>
<evidence type="ECO:0000256" key="1">
    <source>
        <dbReference type="ARBA" id="ARBA00004123"/>
    </source>
</evidence>
<keyword evidence="24" id="KW-1185">Reference proteome</keyword>
<dbReference type="EMBL" id="JAEOAQ010000003">
    <property type="protein sequence ID" value="KAG5419453.1"/>
    <property type="molecule type" value="Genomic_DNA"/>
</dbReference>
<keyword evidence="11" id="KW-0539">Nucleus</keyword>
<dbReference type="GO" id="GO:0030447">
    <property type="term" value="P:filamentous growth"/>
    <property type="evidence" value="ECO:0007669"/>
    <property type="project" value="UniProtKB-ARBA"/>
</dbReference>
<feature type="compositionally biased region" description="Low complexity" evidence="19">
    <location>
        <begin position="115"/>
        <end position="140"/>
    </location>
</feature>
<dbReference type="GeneID" id="93651849"/>
<feature type="region of interest" description="Disordered" evidence="19">
    <location>
        <begin position="274"/>
        <end position="370"/>
    </location>
</feature>
<proteinExistence type="inferred from homology"/>
<evidence type="ECO:0000256" key="4">
    <source>
        <dbReference type="ARBA" id="ARBA00012720"/>
    </source>
</evidence>
<feature type="domain" description="HhH-GPD" evidence="21">
    <location>
        <begin position="799"/>
        <end position="980"/>
    </location>
</feature>
<evidence type="ECO:0000259" key="21">
    <source>
        <dbReference type="SMART" id="SM00478"/>
    </source>
</evidence>
<keyword evidence="12" id="KW-0511">Multifunctional enzyme</keyword>
<dbReference type="InterPro" id="IPR003265">
    <property type="entry name" value="HhH-GPD_domain"/>
</dbReference>
<evidence type="ECO:0000256" key="19">
    <source>
        <dbReference type="SAM" id="MobiDB-lite"/>
    </source>
</evidence>
<feature type="compositionally biased region" description="Acidic residues" evidence="19">
    <location>
        <begin position="331"/>
        <end position="341"/>
    </location>
</feature>
<evidence type="ECO:0000256" key="12">
    <source>
        <dbReference type="ARBA" id="ARBA00023268"/>
    </source>
</evidence>
<dbReference type="FunFam" id="1.10.472.10:FF:000005">
    <property type="entry name" value="G2/mitotic-specific cyclin B"/>
    <property type="match status" value="1"/>
</dbReference>
<evidence type="ECO:0000256" key="18">
    <source>
        <dbReference type="RuleBase" id="RU000383"/>
    </source>
</evidence>
<dbReference type="FunFam" id="1.10.340.30:FF:000006">
    <property type="entry name" value="N-glycosylase/DNA lyase isoform X2"/>
    <property type="match status" value="1"/>
</dbReference>
<dbReference type="AlphaFoldDB" id="A0A8H8DAN0"/>
<dbReference type="Pfam" id="PF07934">
    <property type="entry name" value="OGG_N"/>
    <property type="match status" value="1"/>
</dbReference>
<keyword evidence="5" id="KW-0132">Cell division</keyword>
<dbReference type="SUPFAM" id="SSF47954">
    <property type="entry name" value="Cyclin-like"/>
    <property type="match status" value="2"/>
</dbReference>
<feature type="compositionally biased region" description="Basic residues" evidence="19">
    <location>
        <begin position="103"/>
        <end position="114"/>
    </location>
</feature>
<reference evidence="23 24" key="1">
    <citation type="submission" date="2020-12" db="EMBL/GenBank/DDBJ databases">
        <title>Effect of drift, selection, and recombination on the evolution of hybrid genomes in Candida yeast pathogens.</title>
        <authorList>
            <person name="Mixao V."/>
            <person name="Ksiezopolska E."/>
            <person name="Saus E."/>
            <person name="Boekhout T."/>
            <person name="Gacser A."/>
            <person name="Gabaldon T."/>
        </authorList>
    </citation>
    <scope>NUCLEOTIDE SEQUENCE [LARGE SCALE GENOMIC DNA]</scope>
    <source>
        <strain evidence="23 24">BP57</strain>
    </source>
</reference>
<dbReference type="EC" id="4.2.99.18" evidence="4"/>
<evidence type="ECO:0000256" key="11">
    <source>
        <dbReference type="ARBA" id="ARBA00023242"/>
    </source>
</evidence>
<dbReference type="CDD" id="cd00056">
    <property type="entry name" value="ENDO3c"/>
    <property type="match status" value="1"/>
</dbReference>
<dbReference type="SMART" id="SM00478">
    <property type="entry name" value="ENDO3c"/>
    <property type="match status" value="1"/>
</dbReference>
<dbReference type="Pfam" id="PF02984">
    <property type="entry name" value="Cyclin_C"/>
    <property type="match status" value="1"/>
</dbReference>
<comment type="function">
    <text evidence="15">DNA repair enzyme that incises DNA at 8-oxoG residues. Excises 7,8-dihydro-8-oxoguanine and 2,6-diamino-4-hydroxy-5-N-methylformamidopyrimidine (FAPY) from damaged DNA. Has a beta-lyase activity that nicks DNA 3' to the lesion.</text>
</comment>
<keyword evidence="10" id="KW-0456">Lyase</keyword>
<dbReference type="InterPro" id="IPR012904">
    <property type="entry name" value="OGG_N"/>
</dbReference>
<dbReference type="GO" id="GO:0006289">
    <property type="term" value="P:nucleotide-excision repair"/>
    <property type="evidence" value="ECO:0007669"/>
    <property type="project" value="InterPro"/>
</dbReference>
<gene>
    <name evidence="23" type="ORF">I9W82_003220</name>
</gene>
<dbReference type="GO" id="GO:0044772">
    <property type="term" value="P:mitotic cell cycle phase transition"/>
    <property type="evidence" value="ECO:0007669"/>
    <property type="project" value="UniProtKB-ARBA"/>
</dbReference>
<feature type="domain" description="Cyclin-like" evidence="20">
    <location>
        <begin position="551"/>
        <end position="632"/>
    </location>
</feature>
<feature type="compositionally biased region" description="Polar residues" evidence="19">
    <location>
        <begin position="317"/>
        <end position="327"/>
    </location>
</feature>
<feature type="compositionally biased region" description="Basic and acidic residues" evidence="19">
    <location>
        <begin position="165"/>
        <end position="188"/>
    </location>
</feature>
<comment type="caution">
    <text evidence="23">The sequence shown here is derived from an EMBL/GenBank/DDBJ whole genome shotgun (WGS) entry which is preliminary data.</text>
</comment>
<keyword evidence="7" id="KW-0378">Hydrolase</keyword>
<dbReference type="PANTHER" id="PTHR10242:SF2">
    <property type="entry name" value="N-GLYCOSYLASE_DNA LYASE"/>
    <property type="match status" value="1"/>
</dbReference>
<evidence type="ECO:0000256" key="15">
    <source>
        <dbReference type="ARBA" id="ARBA00025652"/>
    </source>
</evidence>
<comment type="similarity">
    <text evidence="3">Belongs to the type-1 OGG1 family.</text>
</comment>
<evidence type="ECO:0000256" key="5">
    <source>
        <dbReference type="ARBA" id="ARBA00022618"/>
    </source>
</evidence>
<dbReference type="RefSeq" id="XP_067548569.1">
    <property type="nucleotide sequence ID" value="XM_067692163.1"/>
</dbReference>
<dbReference type="Gene3D" id="1.10.340.30">
    <property type="entry name" value="Hypothetical protein, domain 2"/>
    <property type="match status" value="1"/>
</dbReference>
<evidence type="ECO:0000313" key="24">
    <source>
        <dbReference type="Proteomes" id="UP000669133"/>
    </source>
</evidence>
<protein>
    <recommendedName>
        <fullName evidence="17">N-glycosylase/DNA lyase</fullName>
        <ecNumber evidence="4">4.2.99.18</ecNumber>
    </recommendedName>
</protein>
<dbReference type="SUPFAM" id="SSF55945">
    <property type="entry name" value="TATA-box binding protein-like"/>
    <property type="match status" value="1"/>
</dbReference>
<dbReference type="InterPro" id="IPR052054">
    <property type="entry name" value="Oxidative_DNA_repair_enzyme"/>
</dbReference>
<dbReference type="InterPro" id="IPR013763">
    <property type="entry name" value="Cyclin-like_dom"/>
</dbReference>
<keyword evidence="6" id="KW-0227">DNA damage</keyword>
<name>A0A8H8DAN0_9ASCO</name>
<dbReference type="PROSITE" id="PS00292">
    <property type="entry name" value="CYCLINS"/>
    <property type="match status" value="1"/>
</dbReference>
<dbReference type="SUPFAM" id="SSF48150">
    <property type="entry name" value="DNA-glycosylase"/>
    <property type="match status" value="1"/>
</dbReference>
<dbReference type="InterPro" id="IPR036915">
    <property type="entry name" value="Cyclin-like_sf"/>
</dbReference>
<feature type="compositionally biased region" description="Basic and acidic residues" evidence="19">
    <location>
        <begin position="293"/>
        <end position="316"/>
    </location>
</feature>
<dbReference type="GO" id="GO:0006285">
    <property type="term" value="P:base-excision repair, AP site formation"/>
    <property type="evidence" value="ECO:0007669"/>
    <property type="project" value="TreeGrafter"/>
</dbReference>
<evidence type="ECO:0000256" key="13">
    <source>
        <dbReference type="ARBA" id="ARBA00023295"/>
    </source>
</evidence>
<evidence type="ECO:0000256" key="14">
    <source>
        <dbReference type="ARBA" id="ARBA00023306"/>
    </source>
</evidence>
<dbReference type="Pfam" id="PF00134">
    <property type="entry name" value="Cyclin_N"/>
    <property type="match status" value="1"/>
</dbReference>